<evidence type="ECO:0000313" key="3">
    <source>
        <dbReference type="Proteomes" id="UP000765509"/>
    </source>
</evidence>
<dbReference type="AlphaFoldDB" id="A0A9Q3BMF3"/>
<sequence>MKTVPFTRVLALWAAFGQWASKTNGLYRGTGHEELLDYNALTHYPENMASSESETSHFHDSQNSLYPYPTAIPSQWAQETAPHLSDGTFLPSEMATVPSGTASHSHLSVSADFDPPFARTHPSFSPYETSSTFSDHRH</sequence>
<reference evidence="2" key="1">
    <citation type="submission" date="2021-03" db="EMBL/GenBank/DDBJ databases">
        <title>Draft genome sequence of rust myrtle Austropuccinia psidii MF-1, a brazilian biotype.</title>
        <authorList>
            <person name="Quecine M.C."/>
            <person name="Pachon D.M.R."/>
            <person name="Bonatelli M.L."/>
            <person name="Correr F.H."/>
            <person name="Franceschini L.M."/>
            <person name="Leite T.F."/>
            <person name="Margarido G.R.A."/>
            <person name="Almeida C.A."/>
            <person name="Ferrarezi J.A."/>
            <person name="Labate C.A."/>
        </authorList>
    </citation>
    <scope>NUCLEOTIDE SEQUENCE</scope>
    <source>
        <strain evidence="2">MF-1</strain>
    </source>
</reference>
<dbReference type="EMBL" id="AVOT02001735">
    <property type="protein sequence ID" value="MBW0467977.1"/>
    <property type="molecule type" value="Genomic_DNA"/>
</dbReference>
<feature type="signal peptide" evidence="1">
    <location>
        <begin position="1"/>
        <end position="25"/>
    </location>
</feature>
<accession>A0A9Q3BMF3</accession>
<name>A0A9Q3BMF3_9BASI</name>
<keyword evidence="1" id="KW-0732">Signal</keyword>
<gene>
    <name evidence="2" type="ORF">O181_007692</name>
</gene>
<proteinExistence type="predicted"/>
<evidence type="ECO:0000313" key="2">
    <source>
        <dbReference type="EMBL" id="MBW0467977.1"/>
    </source>
</evidence>
<organism evidence="2 3">
    <name type="scientific">Austropuccinia psidii MF-1</name>
    <dbReference type="NCBI Taxonomy" id="1389203"/>
    <lineage>
        <taxon>Eukaryota</taxon>
        <taxon>Fungi</taxon>
        <taxon>Dikarya</taxon>
        <taxon>Basidiomycota</taxon>
        <taxon>Pucciniomycotina</taxon>
        <taxon>Pucciniomycetes</taxon>
        <taxon>Pucciniales</taxon>
        <taxon>Sphaerophragmiaceae</taxon>
        <taxon>Austropuccinia</taxon>
    </lineage>
</organism>
<evidence type="ECO:0000256" key="1">
    <source>
        <dbReference type="SAM" id="SignalP"/>
    </source>
</evidence>
<protein>
    <submittedName>
        <fullName evidence="2">Uncharacterized protein</fullName>
    </submittedName>
</protein>
<dbReference type="Proteomes" id="UP000765509">
    <property type="component" value="Unassembled WGS sequence"/>
</dbReference>
<keyword evidence="3" id="KW-1185">Reference proteome</keyword>
<feature type="chain" id="PRO_5040258368" evidence="1">
    <location>
        <begin position="26"/>
        <end position="138"/>
    </location>
</feature>
<comment type="caution">
    <text evidence="2">The sequence shown here is derived from an EMBL/GenBank/DDBJ whole genome shotgun (WGS) entry which is preliminary data.</text>
</comment>